<proteinExistence type="predicted"/>
<organism evidence="2">
    <name type="scientific">Physcomitrium patens</name>
    <name type="common">Spreading-leaved earth moss</name>
    <name type="synonym">Physcomitrella patens</name>
    <dbReference type="NCBI Taxonomy" id="3218"/>
    <lineage>
        <taxon>Eukaryota</taxon>
        <taxon>Viridiplantae</taxon>
        <taxon>Streptophyta</taxon>
        <taxon>Embryophyta</taxon>
        <taxon>Bryophyta</taxon>
        <taxon>Bryophytina</taxon>
        <taxon>Bryopsida</taxon>
        <taxon>Funariidae</taxon>
        <taxon>Funariales</taxon>
        <taxon>Funariaceae</taxon>
        <taxon>Physcomitrium</taxon>
    </lineage>
</organism>
<feature type="compositionally biased region" description="Basic residues" evidence="1">
    <location>
        <begin position="12"/>
        <end position="26"/>
    </location>
</feature>
<dbReference type="Proteomes" id="UP000006727">
    <property type="component" value="Chromosome 12"/>
</dbReference>
<evidence type="ECO:0000313" key="2">
    <source>
        <dbReference type="EMBL" id="PNR44004.1"/>
    </source>
</evidence>
<dbReference type="Gramene" id="Pp3c12_17261V3.1">
    <property type="protein sequence ID" value="PAC:32973898.CDS.1"/>
    <property type="gene ID" value="Pp3c12_17261"/>
</dbReference>
<gene>
    <name evidence="2" type="ORF">PHYPA_016387</name>
</gene>
<evidence type="ECO:0000256" key="1">
    <source>
        <dbReference type="SAM" id="MobiDB-lite"/>
    </source>
</evidence>
<evidence type="ECO:0000313" key="3">
    <source>
        <dbReference type="EnsemblPlants" id="PAC:32973898.CDS.1"/>
    </source>
</evidence>
<reference evidence="2 4" key="1">
    <citation type="journal article" date="2008" name="Science">
        <title>The Physcomitrella genome reveals evolutionary insights into the conquest of land by plants.</title>
        <authorList>
            <person name="Rensing S."/>
            <person name="Lang D."/>
            <person name="Zimmer A."/>
            <person name="Terry A."/>
            <person name="Salamov A."/>
            <person name="Shapiro H."/>
            <person name="Nishiyama T."/>
            <person name="Perroud P.-F."/>
            <person name="Lindquist E."/>
            <person name="Kamisugi Y."/>
            <person name="Tanahashi T."/>
            <person name="Sakakibara K."/>
            <person name="Fujita T."/>
            <person name="Oishi K."/>
            <person name="Shin-I T."/>
            <person name="Kuroki Y."/>
            <person name="Toyoda A."/>
            <person name="Suzuki Y."/>
            <person name="Hashimoto A."/>
            <person name="Yamaguchi K."/>
            <person name="Sugano A."/>
            <person name="Kohara Y."/>
            <person name="Fujiyama A."/>
            <person name="Anterola A."/>
            <person name="Aoki S."/>
            <person name="Ashton N."/>
            <person name="Barbazuk W.B."/>
            <person name="Barker E."/>
            <person name="Bennetzen J."/>
            <person name="Bezanilla M."/>
            <person name="Blankenship R."/>
            <person name="Cho S.H."/>
            <person name="Dutcher S."/>
            <person name="Estelle M."/>
            <person name="Fawcett J.A."/>
            <person name="Gundlach H."/>
            <person name="Hanada K."/>
            <person name="Heyl A."/>
            <person name="Hicks K.A."/>
            <person name="Hugh J."/>
            <person name="Lohr M."/>
            <person name="Mayer K."/>
            <person name="Melkozernov A."/>
            <person name="Murata T."/>
            <person name="Nelson D."/>
            <person name="Pils B."/>
            <person name="Prigge M."/>
            <person name="Reiss B."/>
            <person name="Renner T."/>
            <person name="Rombauts S."/>
            <person name="Rushton P."/>
            <person name="Sanderfoot A."/>
            <person name="Schween G."/>
            <person name="Shiu S.-H."/>
            <person name="Stueber K."/>
            <person name="Theodoulou F.L."/>
            <person name="Tu H."/>
            <person name="Van de Peer Y."/>
            <person name="Verrier P.J."/>
            <person name="Waters E."/>
            <person name="Wood A."/>
            <person name="Yang L."/>
            <person name="Cove D."/>
            <person name="Cuming A."/>
            <person name="Hasebe M."/>
            <person name="Lucas S."/>
            <person name="Mishler D.B."/>
            <person name="Reski R."/>
            <person name="Grigoriev I."/>
            <person name="Quatrano R.S."/>
            <person name="Boore J.L."/>
        </authorList>
    </citation>
    <scope>NUCLEOTIDE SEQUENCE [LARGE SCALE GENOMIC DNA]</scope>
    <source>
        <strain evidence="3 4">cv. Gransden 2004</strain>
    </source>
</reference>
<dbReference type="EMBL" id="ABEU02000012">
    <property type="protein sequence ID" value="PNR44004.1"/>
    <property type="molecule type" value="Genomic_DNA"/>
</dbReference>
<name>A0A2K1JR39_PHYPA</name>
<reference evidence="2 4" key="2">
    <citation type="journal article" date="2018" name="Plant J.">
        <title>The Physcomitrella patens chromosome-scale assembly reveals moss genome structure and evolution.</title>
        <authorList>
            <person name="Lang D."/>
            <person name="Ullrich K.K."/>
            <person name="Murat F."/>
            <person name="Fuchs J."/>
            <person name="Jenkins J."/>
            <person name="Haas F.B."/>
            <person name="Piednoel M."/>
            <person name="Gundlach H."/>
            <person name="Van Bel M."/>
            <person name="Meyberg R."/>
            <person name="Vives C."/>
            <person name="Morata J."/>
            <person name="Symeonidi A."/>
            <person name="Hiss M."/>
            <person name="Muchero W."/>
            <person name="Kamisugi Y."/>
            <person name="Saleh O."/>
            <person name="Blanc G."/>
            <person name="Decker E.L."/>
            <person name="van Gessel N."/>
            <person name="Grimwood J."/>
            <person name="Hayes R.D."/>
            <person name="Graham S.W."/>
            <person name="Gunter L.E."/>
            <person name="McDaniel S.F."/>
            <person name="Hoernstein S.N.W."/>
            <person name="Larsson A."/>
            <person name="Li F.W."/>
            <person name="Perroud P.F."/>
            <person name="Phillips J."/>
            <person name="Ranjan P."/>
            <person name="Rokshar D.S."/>
            <person name="Rothfels C.J."/>
            <person name="Schneider L."/>
            <person name="Shu S."/>
            <person name="Stevenson D.W."/>
            <person name="Thummler F."/>
            <person name="Tillich M."/>
            <person name="Villarreal Aguilar J.C."/>
            <person name="Widiez T."/>
            <person name="Wong G.K."/>
            <person name="Wymore A."/>
            <person name="Zhang Y."/>
            <person name="Zimmer A.D."/>
            <person name="Quatrano R.S."/>
            <person name="Mayer K.F.X."/>
            <person name="Goodstein D."/>
            <person name="Casacuberta J.M."/>
            <person name="Vandepoele K."/>
            <person name="Reski R."/>
            <person name="Cuming A.C."/>
            <person name="Tuskan G.A."/>
            <person name="Maumus F."/>
            <person name="Salse J."/>
            <person name="Schmutz J."/>
            <person name="Rensing S.A."/>
        </authorList>
    </citation>
    <scope>NUCLEOTIDE SEQUENCE [LARGE SCALE GENOMIC DNA]</scope>
    <source>
        <strain evidence="3 4">cv. Gransden 2004</strain>
    </source>
</reference>
<reference evidence="3" key="3">
    <citation type="submission" date="2020-12" db="UniProtKB">
        <authorList>
            <consortium name="EnsemblPlants"/>
        </authorList>
    </citation>
    <scope>IDENTIFICATION</scope>
</reference>
<feature type="compositionally biased region" description="Polar residues" evidence="1">
    <location>
        <begin position="1"/>
        <end position="11"/>
    </location>
</feature>
<sequence length="99" mass="11377">MRIVNTRTSTQAHKHTSTTNRRRSFKSHSVSRDRSLWHPGLGFRKSSLPHCCCSISCSTGNPPPPRLSQNELPIPCILVLKSHRKPKQERKKEYKGMKE</sequence>
<keyword evidence="4" id="KW-1185">Reference proteome</keyword>
<dbReference type="AlphaFoldDB" id="A0A2K1JR39"/>
<accession>A0A2K1JR39</accession>
<feature type="region of interest" description="Disordered" evidence="1">
    <location>
        <begin position="1"/>
        <end position="45"/>
    </location>
</feature>
<protein>
    <submittedName>
        <fullName evidence="2 3">Uncharacterized protein</fullName>
    </submittedName>
</protein>
<evidence type="ECO:0000313" key="4">
    <source>
        <dbReference type="Proteomes" id="UP000006727"/>
    </source>
</evidence>
<dbReference type="EnsemblPlants" id="Pp3c12_17261V3.1">
    <property type="protein sequence ID" value="PAC:32973898.CDS.1"/>
    <property type="gene ID" value="Pp3c12_17261"/>
</dbReference>
<dbReference type="InParanoid" id="A0A2K1JR39"/>